<reference evidence="1" key="1">
    <citation type="submission" date="2021-06" db="EMBL/GenBank/DDBJ databases">
        <authorList>
            <person name="Kallberg Y."/>
            <person name="Tangrot J."/>
            <person name="Rosling A."/>
        </authorList>
    </citation>
    <scope>NUCLEOTIDE SEQUENCE</scope>
    <source>
        <strain evidence="1">CL551</strain>
    </source>
</reference>
<comment type="caution">
    <text evidence="1">The sequence shown here is derived from an EMBL/GenBank/DDBJ whole genome shotgun (WGS) entry which is preliminary data.</text>
</comment>
<organism evidence="1 2">
    <name type="scientific">Acaulospora morrowiae</name>
    <dbReference type="NCBI Taxonomy" id="94023"/>
    <lineage>
        <taxon>Eukaryota</taxon>
        <taxon>Fungi</taxon>
        <taxon>Fungi incertae sedis</taxon>
        <taxon>Mucoromycota</taxon>
        <taxon>Glomeromycotina</taxon>
        <taxon>Glomeromycetes</taxon>
        <taxon>Diversisporales</taxon>
        <taxon>Acaulosporaceae</taxon>
        <taxon>Acaulospora</taxon>
    </lineage>
</organism>
<dbReference type="EMBL" id="CAJVPV010016600">
    <property type="protein sequence ID" value="CAG8698893.1"/>
    <property type="molecule type" value="Genomic_DNA"/>
</dbReference>
<feature type="non-terminal residue" evidence="1">
    <location>
        <position position="1"/>
    </location>
</feature>
<proteinExistence type="predicted"/>
<dbReference type="SUPFAM" id="SSF52047">
    <property type="entry name" value="RNI-like"/>
    <property type="match status" value="1"/>
</dbReference>
<name>A0A9N9HP22_9GLOM</name>
<gene>
    <name evidence="1" type="ORF">AMORRO_LOCUS12004</name>
</gene>
<dbReference type="InterPro" id="IPR032675">
    <property type="entry name" value="LRR_dom_sf"/>
</dbReference>
<accession>A0A9N9HP22</accession>
<keyword evidence="2" id="KW-1185">Reference proteome</keyword>
<evidence type="ECO:0000313" key="1">
    <source>
        <dbReference type="EMBL" id="CAG8698893.1"/>
    </source>
</evidence>
<protein>
    <submittedName>
        <fullName evidence="1">10329_t:CDS:1</fullName>
    </submittedName>
</protein>
<evidence type="ECO:0000313" key="2">
    <source>
        <dbReference type="Proteomes" id="UP000789342"/>
    </source>
</evidence>
<dbReference type="Proteomes" id="UP000789342">
    <property type="component" value="Unassembled WGS sequence"/>
</dbReference>
<sequence length="563" mass="64253">TTKTSKFHDAKMTSRNEYCPLLKFMINVFNPKATKKTPSNLVIPTLPTECMQQIFKNIVDQGESLYPFLLVNRYWCKNVVPLLWSEPFENLLPENRFKIVCVYLSSLDEQERLELNSSLKPYDIHIPKKETPLFHYPVLLKKFSFKDLEMIVHSFVYSRSCDRCTAKDLDDQMTIITSSLCRLFLRNSSSLRSFKLDKFLSHSDIPECGRILDSSSWESSLSNISTLEIDYASTPIMKNSIHILKIIAKLCKQIRILDVKVQPYVDVNHEITEGIANIIRSQAGLKEFSLDGVDKEESSEIILALRTQAPTLTAIKFENVIMTTTSLLSLTHCANLKSLSILNCRGLTIDDNNDNFWNKIKFNLTKLYIANSPRNPRIPAQIINSSGGETLNELTFDVITPETVDATIKNCPKITNLTLLNYQPRQHNLLLNSLFQNLVHITHLTLHLSHKSKSFENMIIPGKSLPPNLEYLKLKCGFTTVQLDGLLNDCGENAKLKVLIIDFMKALHLDLKVILKFVKCRRTLRYLGIGGAAGWSGEEMKELEGLKEKFGVQVIPWHEVDKW</sequence>
<dbReference type="OrthoDB" id="2327826at2759"/>
<dbReference type="Gene3D" id="3.80.10.10">
    <property type="entry name" value="Ribonuclease Inhibitor"/>
    <property type="match status" value="1"/>
</dbReference>
<dbReference type="AlphaFoldDB" id="A0A9N9HP22"/>